<proteinExistence type="predicted"/>
<dbReference type="EMBL" id="LAZR01012386">
    <property type="protein sequence ID" value="KKM27105.1"/>
    <property type="molecule type" value="Genomic_DNA"/>
</dbReference>
<reference evidence="1" key="1">
    <citation type="journal article" date="2015" name="Nature">
        <title>Complex archaea that bridge the gap between prokaryotes and eukaryotes.</title>
        <authorList>
            <person name="Spang A."/>
            <person name="Saw J.H."/>
            <person name="Jorgensen S.L."/>
            <person name="Zaremba-Niedzwiedzka K."/>
            <person name="Martijn J."/>
            <person name="Lind A.E."/>
            <person name="van Eijk R."/>
            <person name="Schleper C."/>
            <person name="Guy L."/>
            <person name="Ettema T.J."/>
        </authorList>
    </citation>
    <scope>NUCLEOTIDE SEQUENCE</scope>
</reference>
<name>A0A0F9LHZ1_9ZZZZ</name>
<gene>
    <name evidence="1" type="ORF">LCGC14_1578000</name>
</gene>
<accession>A0A0F9LHZ1</accession>
<protein>
    <submittedName>
        <fullName evidence="1">Uncharacterized protein</fullName>
    </submittedName>
</protein>
<organism evidence="1">
    <name type="scientific">marine sediment metagenome</name>
    <dbReference type="NCBI Taxonomy" id="412755"/>
    <lineage>
        <taxon>unclassified sequences</taxon>
        <taxon>metagenomes</taxon>
        <taxon>ecological metagenomes</taxon>
    </lineage>
</organism>
<sequence>MIKSWEELGEILAEFENRLSYLENSQHFHYPEDRPEPKPVFRPRPIHDEIDQLKAGFLYLQKNVNAISDKKIVDKQGKYKRYI</sequence>
<comment type="caution">
    <text evidence="1">The sequence shown here is derived from an EMBL/GenBank/DDBJ whole genome shotgun (WGS) entry which is preliminary data.</text>
</comment>
<evidence type="ECO:0000313" key="1">
    <source>
        <dbReference type="EMBL" id="KKM27105.1"/>
    </source>
</evidence>
<dbReference type="AlphaFoldDB" id="A0A0F9LHZ1"/>